<dbReference type="Pfam" id="PF14223">
    <property type="entry name" value="Retrotran_gag_2"/>
    <property type="match status" value="1"/>
</dbReference>
<feature type="transmembrane region" description="Helical" evidence="3">
    <location>
        <begin position="706"/>
        <end position="732"/>
    </location>
</feature>
<dbReference type="Proteomes" id="UP000197138">
    <property type="component" value="Unassembled WGS sequence"/>
</dbReference>
<name>A0A218WYM7_PUNGR</name>
<dbReference type="PROSITE" id="PS50088">
    <property type="entry name" value="ANK_REPEAT"/>
    <property type="match status" value="1"/>
</dbReference>
<keyword evidence="7" id="KW-1185">Reference proteome</keyword>
<protein>
    <submittedName>
        <fullName evidence="8">Uncharacterized protein LOC116187251 isoform X1</fullName>
    </submittedName>
</protein>
<evidence type="ECO:0000313" key="5">
    <source>
        <dbReference type="EMBL" id="OWM77311.1"/>
    </source>
</evidence>
<feature type="region of interest" description="Disordered" evidence="2">
    <location>
        <begin position="1"/>
        <end position="22"/>
    </location>
</feature>
<evidence type="ECO:0000259" key="4">
    <source>
        <dbReference type="Pfam" id="PF13962"/>
    </source>
</evidence>
<dbReference type="EMBL" id="MTKT01002590">
    <property type="protein sequence ID" value="OWM77311.1"/>
    <property type="molecule type" value="Genomic_DNA"/>
</dbReference>
<evidence type="ECO:0000313" key="7">
    <source>
        <dbReference type="Proteomes" id="UP000515151"/>
    </source>
</evidence>
<dbReference type="InterPro" id="IPR002110">
    <property type="entry name" value="Ankyrin_rpt"/>
</dbReference>
<proteinExistence type="predicted"/>
<keyword evidence="3" id="KW-1133">Transmembrane helix</keyword>
<gene>
    <name evidence="8" type="primary">LOC116187251</name>
    <name evidence="5" type="ORF">CDL15_Pgr028948</name>
</gene>
<feature type="region of interest" description="Disordered" evidence="2">
    <location>
        <begin position="129"/>
        <end position="148"/>
    </location>
</feature>
<organism evidence="5 6">
    <name type="scientific">Punica granatum</name>
    <name type="common">Pomegranate</name>
    <dbReference type="NCBI Taxonomy" id="22663"/>
    <lineage>
        <taxon>Eukaryota</taxon>
        <taxon>Viridiplantae</taxon>
        <taxon>Streptophyta</taxon>
        <taxon>Embryophyta</taxon>
        <taxon>Tracheophyta</taxon>
        <taxon>Spermatophyta</taxon>
        <taxon>Magnoliopsida</taxon>
        <taxon>eudicotyledons</taxon>
        <taxon>Gunneridae</taxon>
        <taxon>Pentapetalae</taxon>
        <taxon>rosids</taxon>
        <taxon>malvids</taxon>
        <taxon>Myrtales</taxon>
        <taxon>Lythraceae</taxon>
        <taxon>Punica</taxon>
    </lineage>
</organism>
<dbReference type="InterPro" id="IPR026961">
    <property type="entry name" value="PGG_dom"/>
</dbReference>
<evidence type="ECO:0000256" key="3">
    <source>
        <dbReference type="SAM" id="Phobius"/>
    </source>
</evidence>
<dbReference type="RefSeq" id="XP_031371767.1">
    <property type="nucleotide sequence ID" value="XM_031515907.1"/>
</dbReference>
<dbReference type="GeneID" id="116187251"/>
<dbReference type="AlphaFoldDB" id="A0A218WYM7"/>
<keyword evidence="3" id="KW-0812">Transmembrane</keyword>
<accession>A0A218WYM7</accession>
<dbReference type="SMART" id="SM00248">
    <property type="entry name" value="ANK"/>
    <property type="match status" value="3"/>
</dbReference>
<feature type="repeat" description="ANK" evidence="1">
    <location>
        <begin position="237"/>
        <end position="261"/>
    </location>
</feature>
<evidence type="ECO:0000256" key="1">
    <source>
        <dbReference type="PROSITE-ProRule" id="PRU00023"/>
    </source>
</evidence>
<feature type="transmembrane region" description="Helical" evidence="3">
    <location>
        <begin position="627"/>
        <end position="645"/>
    </location>
</feature>
<dbReference type="GO" id="GO:0016020">
    <property type="term" value="C:membrane"/>
    <property type="evidence" value="ECO:0007669"/>
    <property type="project" value="TreeGrafter"/>
</dbReference>
<sequence>MCQTRDPVAVTQPPRSPRMDMSNHAGGIGIQLLAHSNYKVWRTCMESYLVGEDLWDVVDGNDTTSPEPEATADEIISSSDALKKWKRLNAKAEFALKRSISQTLFDRIIGCKSAHEIWQTLRLLNEGDKAEADPTQTRQARGSNNYAAGSSQQGLKLCGSYNGDDLPRYQELYKAAIAGDWNTAEKIFKSGPEAKTAVISTRQETALHVATSMGQARFVEKLVQLLSPKDLEMTDFKGYTALHIAAIYGSLDAVKTLLKKNKMLTQIVSTEGYTALHVAAYYNSKDVMWHLTLNTTDDPPGRPFTGPKAGVLILHLVWSGFYDICLHLLERYPNLATATTESKQGMLAALRDKSSDFESGCKLHFWQRCIYHILPEEVVLDGHMPTRLLKNDVEDPDPAVNTQISPTSAGTHWTQVRQWSIEIAWKALEYFAFGVIKCIKDEKYKHKCTRRLVEIACQEMSRNMTPPEILQSLAIQHVLPVAVRNGIIEIVTICLQYFPTSIWINTPRGTIIQEAVTLRQEKVFNLMLDKNAINKMNSGTVFGNTGQNLLHLAAKLSPYPELSSISCPALQMQRELQWFQAVEEFVHPSVRLLMDKKGLTPRELFTTEHRGLLRDAERWMKDTSNSCMVVATLIATVVFAAAFTVPGGNVEGRGTPLFLNKQVFMLFAASDALALFSSTTAILMFLSILTARYAEEDFLRVLPKRLILGFASLFLAIATMMVAFGAALHMVLSERFKWIFLPIIALTSVPVALFIMLQLPLFIFMVQSTYGSGIFHPKKIW</sequence>
<dbReference type="Pfam" id="PF12796">
    <property type="entry name" value="Ank_2"/>
    <property type="match status" value="1"/>
</dbReference>
<dbReference type="Proteomes" id="UP000515151">
    <property type="component" value="Chromosome 8"/>
</dbReference>
<feature type="domain" description="PGG" evidence="4">
    <location>
        <begin position="618"/>
        <end position="730"/>
    </location>
</feature>
<keyword evidence="3" id="KW-0472">Membrane</keyword>
<feature type="transmembrane region" description="Helical" evidence="3">
    <location>
        <begin position="738"/>
        <end position="766"/>
    </location>
</feature>
<dbReference type="PANTHER" id="PTHR24177:SF365">
    <property type="entry name" value="ANKYRIN REPEAT-CONTAINING PROTEIN NPR4-LIKE ISOFORM X1"/>
    <property type="match status" value="1"/>
</dbReference>
<reference evidence="5" key="2">
    <citation type="submission" date="2017-06" db="EMBL/GenBank/DDBJ databases">
        <title>The pomegranate genome and the genomics of punicalagin biosynthesis.</title>
        <authorList>
            <person name="Xu C."/>
        </authorList>
    </citation>
    <scope>NUCLEOTIDE SEQUENCE [LARGE SCALE GENOMIC DNA]</scope>
    <source>
        <tissue evidence="5">Fresh leaf</tissue>
    </source>
</reference>
<dbReference type="PROSITE" id="PS50297">
    <property type="entry name" value="ANK_REP_REGION"/>
    <property type="match status" value="1"/>
</dbReference>
<evidence type="ECO:0000256" key="2">
    <source>
        <dbReference type="SAM" id="MobiDB-lite"/>
    </source>
</evidence>
<feature type="compositionally biased region" description="Polar residues" evidence="2">
    <location>
        <begin position="134"/>
        <end position="148"/>
    </location>
</feature>
<feature type="transmembrane region" description="Helical" evidence="3">
    <location>
        <begin position="665"/>
        <end position="694"/>
    </location>
</feature>
<dbReference type="OrthoDB" id="1921232at2759"/>
<reference evidence="7" key="3">
    <citation type="journal article" date="2020" name="Plant Biotechnol. J.">
        <title>The pomegranate (Punica granatum L.) draft genome dissects genetic divergence between soft- and hard-seeded cultivars.</title>
        <authorList>
            <person name="Luo X."/>
            <person name="Li H."/>
            <person name="Wu Z."/>
            <person name="Yao W."/>
            <person name="Zhao P."/>
            <person name="Cao D."/>
            <person name="Yu H."/>
            <person name="Li K."/>
            <person name="Poudel K."/>
            <person name="Zhao D."/>
            <person name="Zhang F."/>
            <person name="Xia X."/>
            <person name="Chen L."/>
            <person name="Wang Q."/>
            <person name="Jing D."/>
            <person name="Cao S."/>
        </authorList>
    </citation>
    <scope>NUCLEOTIDE SEQUENCE [LARGE SCALE GENOMIC DNA]</scope>
</reference>
<dbReference type="InterPro" id="IPR036770">
    <property type="entry name" value="Ankyrin_rpt-contain_sf"/>
</dbReference>
<reference evidence="8" key="4">
    <citation type="submission" date="2025-04" db="UniProtKB">
        <authorList>
            <consortium name="RefSeq"/>
        </authorList>
    </citation>
    <scope>IDENTIFICATION</scope>
    <source>
        <tissue evidence="8">Leaf</tissue>
    </source>
</reference>
<dbReference type="SUPFAM" id="SSF48403">
    <property type="entry name" value="Ankyrin repeat"/>
    <property type="match status" value="1"/>
</dbReference>
<dbReference type="Pfam" id="PF13962">
    <property type="entry name" value="PGG"/>
    <property type="match status" value="1"/>
</dbReference>
<dbReference type="PANTHER" id="PTHR24177">
    <property type="entry name" value="CASKIN"/>
    <property type="match status" value="1"/>
</dbReference>
<reference evidence="6" key="1">
    <citation type="journal article" date="2017" name="Plant J.">
        <title>The pomegranate (Punica granatum L.) genome and the genomics of punicalagin biosynthesis.</title>
        <authorList>
            <person name="Qin G."/>
            <person name="Xu C."/>
            <person name="Ming R."/>
            <person name="Tang H."/>
            <person name="Guyot R."/>
            <person name="Kramer E.M."/>
            <person name="Hu Y."/>
            <person name="Yi X."/>
            <person name="Qi Y."/>
            <person name="Xu X."/>
            <person name="Gao Z."/>
            <person name="Pan H."/>
            <person name="Jian J."/>
            <person name="Tian Y."/>
            <person name="Yue Z."/>
            <person name="Xu Y."/>
        </authorList>
    </citation>
    <scope>NUCLEOTIDE SEQUENCE [LARGE SCALE GENOMIC DNA]</scope>
    <source>
        <strain evidence="6">cv. Dabenzi</strain>
    </source>
</reference>
<evidence type="ECO:0000313" key="8">
    <source>
        <dbReference type="RefSeq" id="XP_031371767.1"/>
    </source>
</evidence>
<evidence type="ECO:0000313" key="6">
    <source>
        <dbReference type="Proteomes" id="UP000197138"/>
    </source>
</evidence>
<dbReference type="Gene3D" id="1.25.40.20">
    <property type="entry name" value="Ankyrin repeat-containing domain"/>
    <property type="match status" value="1"/>
</dbReference>
<keyword evidence="1" id="KW-0040">ANK repeat</keyword>